<dbReference type="PANTHER" id="PTHR32444:SF183">
    <property type="entry name" value="APPLE DOMAIN-CONTAINING PROTEIN"/>
    <property type="match status" value="1"/>
</dbReference>
<evidence type="ECO:0000256" key="6">
    <source>
        <dbReference type="ARBA" id="ARBA00047899"/>
    </source>
</evidence>
<dbReference type="EC" id="2.7.11.1" evidence="2"/>
<dbReference type="GO" id="GO:0051707">
    <property type="term" value="P:response to other organism"/>
    <property type="evidence" value="ECO:0007669"/>
    <property type="project" value="UniProtKB-ARBA"/>
</dbReference>
<dbReference type="EnsemblPlants" id="LPERR12G11610.1">
    <property type="protein sequence ID" value="LPERR12G11610.1"/>
    <property type="gene ID" value="LPERR12G11610"/>
</dbReference>
<evidence type="ECO:0000313" key="10">
    <source>
        <dbReference type="Proteomes" id="UP000032180"/>
    </source>
</evidence>
<dbReference type="InterPro" id="IPR001611">
    <property type="entry name" value="Leu-rich_rpt"/>
</dbReference>
<evidence type="ECO:0000256" key="3">
    <source>
        <dbReference type="ARBA" id="ARBA00022729"/>
    </source>
</evidence>
<dbReference type="SMART" id="SM00367">
    <property type="entry name" value="LRR_CC"/>
    <property type="match status" value="8"/>
</dbReference>
<dbReference type="PROSITE" id="PS50948">
    <property type="entry name" value="PAN"/>
    <property type="match status" value="1"/>
</dbReference>
<dbReference type="Pfam" id="PF01453">
    <property type="entry name" value="B_lectin"/>
    <property type="match status" value="1"/>
</dbReference>
<dbReference type="CDD" id="cd01098">
    <property type="entry name" value="PAN_AP_plant"/>
    <property type="match status" value="1"/>
</dbReference>
<evidence type="ECO:0000256" key="7">
    <source>
        <dbReference type="ARBA" id="ARBA00048679"/>
    </source>
</evidence>
<sequence>MKLQRFMFMVRNLMVFDILIPQDLSYVLNRHYCYDFNCGNLKELSLGRIITVEEIGLCSLLGKCKSLEKLCLHIVLGVTDSDMVTLAQNCSNLKSITLQLEPAFCDESEGIIFRTALTDESLKALALGCRMLQVVELTTFGCDPTYPEIGFSQEGLVMLFQSCPIRDLVLCGTNIFDDEGMKALSPAQFLETLELMDCRKITDAGMRFLADSPSLINLTLRQCGGFTDDGVGEVVRARKLNSLIVEDCRRVSSIAMQGAAKSVHYDQDSPGYDLLLKSSDKAVLALYIKGVMPDGQEVAVKMLHDTKGDDESFLNEITTISKISHVNIVTLLGFCLNGSKAALIYEYMCNGSPNNADGNFSDRSTAWDSFNYPTDTLLPGMKLGLDVKAGITWDIIAWIRPNNPNSGLCTFKLVQGGMPEFFITKGNRKLYGTEPFNGKEFTGMPHFEEESQDFSSNVIYNPNETSYNYFNNDPKLLSWIIMNEIACKDMGLVWSNGEWRNEWQYPTDVCDDYARCGSFGYFDLNNEYRLYNCLRRFKPWSSRKHWSLQHERGHRCIRVTNLTWDHGDGFFFMNWMKLPDVTRATLYADISLEQYRQVCLKNCSCQAYAVPNINRGVHQGCVIWGDDLLDMRRSLHLVRLYFTMEDLPDVLIIDIVKRIDSTNDLSSLSLGHGNQLDNHGLHILSSYCPSLSDLTLSFCSYIDDTGFGYLALCKKLMTLRLNSVKRITSSGLLVVAVGCKNLSGLHLIDCNAIHGTFEWLKYLGIDGSLEELVVKNCKGISQYDLLLFGPGWIKLRRFVFAVRTLYKIYKPRDPSNVANYHDMVTLAQNCSNLRSMSLQLEPIHCEGPEGRVFRTELTDESPQMPYASEIGFTQEGLVSFFQSCPIRDLVLCGVNIFNDEGMKALSSANFLETLELMDCRRITDAGMRLLAKSQSLVNLTLRLSDCFTDDGVGEVVRARKLDTLIVEGCRWVSQQAVQGTAKPVHYDRHFPALEYLLNLVSDTASCSSGLRIS</sequence>
<dbReference type="Pfam" id="PF13516">
    <property type="entry name" value="LRR_6"/>
    <property type="match status" value="2"/>
</dbReference>
<dbReference type="InterPro" id="IPR011009">
    <property type="entry name" value="Kinase-like_dom_sf"/>
</dbReference>
<reference evidence="10" key="2">
    <citation type="submission" date="2013-12" db="EMBL/GenBank/DDBJ databases">
        <authorList>
            <person name="Yu Y."/>
            <person name="Lee S."/>
            <person name="de Baynast K."/>
            <person name="Wissotski M."/>
            <person name="Liu L."/>
            <person name="Talag J."/>
            <person name="Goicoechea J."/>
            <person name="Angelova A."/>
            <person name="Jetty R."/>
            <person name="Kudrna D."/>
            <person name="Golser W."/>
            <person name="Rivera L."/>
            <person name="Zhang J."/>
            <person name="Wing R."/>
        </authorList>
    </citation>
    <scope>NUCLEOTIDE SEQUENCE</scope>
</reference>
<name>A0A0D9XZV3_9ORYZ</name>
<keyword evidence="10" id="KW-1185">Reference proteome</keyword>
<dbReference type="InterPro" id="IPR032675">
    <property type="entry name" value="LRR_dom_sf"/>
</dbReference>
<dbReference type="GO" id="GO:0016020">
    <property type="term" value="C:membrane"/>
    <property type="evidence" value="ECO:0007669"/>
    <property type="project" value="UniProtKB-SubCell"/>
</dbReference>
<evidence type="ECO:0000259" key="8">
    <source>
        <dbReference type="PROSITE" id="PS50948"/>
    </source>
</evidence>
<evidence type="ECO:0000256" key="5">
    <source>
        <dbReference type="ARBA" id="ARBA00023170"/>
    </source>
</evidence>
<dbReference type="STRING" id="77586.A0A0D9XZV3"/>
<evidence type="ECO:0000256" key="2">
    <source>
        <dbReference type="ARBA" id="ARBA00012513"/>
    </source>
</evidence>
<keyword evidence="4" id="KW-1015">Disulfide bond</keyword>
<evidence type="ECO:0000256" key="4">
    <source>
        <dbReference type="ARBA" id="ARBA00023157"/>
    </source>
</evidence>
<organism evidence="9 10">
    <name type="scientific">Leersia perrieri</name>
    <dbReference type="NCBI Taxonomy" id="77586"/>
    <lineage>
        <taxon>Eukaryota</taxon>
        <taxon>Viridiplantae</taxon>
        <taxon>Streptophyta</taxon>
        <taxon>Embryophyta</taxon>
        <taxon>Tracheophyta</taxon>
        <taxon>Spermatophyta</taxon>
        <taxon>Magnoliopsida</taxon>
        <taxon>Liliopsida</taxon>
        <taxon>Poales</taxon>
        <taxon>Poaceae</taxon>
        <taxon>BOP clade</taxon>
        <taxon>Oryzoideae</taxon>
        <taxon>Oryzeae</taxon>
        <taxon>Oryzinae</taxon>
        <taxon>Leersia</taxon>
    </lineage>
</organism>
<dbReference type="Gene3D" id="3.30.200.20">
    <property type="entry name" value="Phosphorylase Kinase, domain 1"/>
    <property type="match status" value="1"/>
</dbReference>
<dbReference type="InterPro" id="IPR001480">
    <property type="entry name" value="Bulb-type_lectin_dom"/>
</dbReference>
<dbReference type="InterPro" id="IPR001245">
    <property type="entry name" value="Ser-Thr/Tyr_kinase_cat_dom"/>
</dbReference>
<dbReference type="SUPFAM" id="SSF51110">
    <property type="entry name" value="alpha-D-mannose-specific plant lectins"/>
    <property type="match status" value="1"/>
</dbReference>
<dbReference type="SUPFAM" id="SSF56112">
    <property type="entry name" value="Protein kinase-like (PK-like)"/>
    <property type="match status" value="1"/>
</dbReference>
<dbReference type="Gene3D" id="3.80.10.10">
    <property type="entry name" value="Ribonuclease Inhibitor"/>
    <property type="match status" value="3"/>
</dbReference>
<reference evidence="9" key="3">
    <citation type="submission" date="2015-04" db="UniProtKB">
        <authorList>
            <consortium name="EnsemblPlants"/>
        </authorList>
    </citation>
    <scope>IDENTIFICATION</scope>
</reference>
<dbReference type="InterPro" id="IPR000858">
    <property type="entry name" value="S_locus_glycoprot_dom"/>
</dbReference>
<dbReference type="SUPFAM" id="SSF52047">
    <property type="entry name" value="RNI-like"/>
    <property type="match status" value="2"/>
</dbReference>
<comment type="subcellular location">
    <subcellularLocation>
        <location evidence="1">Membrane</location>
        <topology evidence="1">Single-pass type I membrane protein</topology>
    </subcellularLocation>
</comment>
<dbReference type="InterPro" id="IPR006553">
    <property type="entry name" value="Leu-rich_rpt_Cys-con_subtyp"/>
</dbReference>
<dbReference type="GO" id="GO:0004674">
    <property type="term" value="F:protein serine/threonine kinase activity"/>
    <property type="evidence" value="ECO:0007669"/>
    <property type="project" value="UniProtKB-EC"/>
</dbReference>
<dbReference type="Gramene" id="LPERR12G11610.1">
    <property type="protein sequence ID" value="LPERR12G11610.1"/>
    <property type="gene ID" value="LPERR12G11610"/>
</dbReference>
<dbReference type="FunFam" id="3.80.10.10:FF:001146">
    <property type="entry name" value="F-box domain containing protein, expressed"/>
    <property type="match status" value="1"/>
</dbReference>
<dbReference type="eggNOG" id="KOG1947">
    <property type="taxonomic scope" value="Eukaryota"/>
</dbReference>
<dbReference type="eggNOG" id="KOG1187">
    <property type="taxonomic scope" value="Eukaryota"/>
</dbReference>
<dbReference type="AlphaFoldDB" id="A0A0D9XZV3"/>
<keyword evidence="3" id="KW-0732">Signal</keyword>
<dbReference type="PANTHER" id="PTHR32444">
    <property type="entry name" value="BULB-TYPE LECTIN DOMAIN-CONTAINING PROTEIN"/>
    <property type="match status" value="1"/>
</dbReference>
<dbReference type="Pfam" id="PF00954">
    <property type="entry name" value="S_locus_glycop"/>
    <property type="match status" value="1"/>
</dbReference>
<dbReference type="Pfam" id="PF08276">
    <property type="entry name" value="PAN_2"/>
    <property type="match status" value="1"/>
</dbReference>
<reference evidence="9 10" key="1">
    <citation type="submission" date="2012-08" db="EMBL/GenBank/DDBJ databases">
        <title>Oryza genome evolution.</title>
        <authorList>
            <person name="Wing R.A."/>
        </authorList>
    </citation>
    <scope>NUCLEOTIDE SEQUENCE</scope>
</reference>
<protein>
    <recommendedName>
        <fullName evidence="2">non-specific serine/threonine protein kinase</fullName>
        <ecNumber evidence="2">2.7.11.1</ecNumber>
    </recommendedName>
</protein>
<dbReference type="GO" id="GO:0048544">
    <property type="term" value="P:recognition of pollen"/>
    <property type="evidence" value="ECO:0007669"/>
    <property type="project" value="InterPro"/>
</dbReference>
<dbReference type="HOGENOM" id="CLU_342085_0_0_1"/>
<keyword evidence="5" id="KW-0675">Receptor</keyword>
<evidence type="ECO:0000313" key="9">
    <source>
        <dbReference type="EnsemblPlants" id="LPERR12G11610.1"/>
    </source>
</evidence>
<evidence type="ECO:0000256" key="1">
    <source>
        <dbReference type="ARBA" id="ARBA00004479"/>
    </source>
</evidence>
<proteinExistence type="predicted"/>
<dbReference type="InterPro" id="IPR036426">
    <property type="entry name" value="Bulb-type_lectin_dom_sf"/>
</dbReference>
<comment type="catalytic activity">
    <reaction evidence="7">
        <text>L-seryl-[protein] + ATP = O-phospho-L-seryl-[protein] + ADP + H(+)</text>
        <dbReference type="Rhea" id="RHEA:17989"/>
        <dbReference type="Rhea" id="RHEA-COMP:9863"/>
        <dbReference type="Rhea" id="RHEA-COMP:11604"/>
        <dbReference type="ChEBI" id="CHEBI:15378"/>
        <dbReference type="ChEBI" id="CHEBI:29999"/>
        <dbReference type="ChEBI" id="CHEBI:30616"/>
        <dbReference type="ChEBI" id="CHEBI:83421"/>
        <dbReference type="ChEBI" id="CHEBI:456216"/>
        <dbReference type="EC" id="2.7.11.1"/>
    </reaction>
</comment>
<accession>A0A0D9XZV3</accession>
<dbReference type="Proteomes" id="UP000032180">
    <property type="component" value="Chromosome 12"/>
</dbReference>
<dbReference type="Pfam" id="PF07714">
    <property type="entry name" value="PK_Tyr_Ser-Thr"/>
    <property type="match status" value="1"/>
</dbReference>
<comment type="catalytic activity">
    <reaction evidence="6">
        <text>L-threonyl-[protein] + ATP = O-phospho-L-threonyl-[protein] + ADP + H(+)</text>
        <dbReference type="Rhea" id="RHEA:46608"/>
        <dbReference type="Rhea" id="RHEA-COMP:11060"/>
        <dbReference type="Rhea" id="RHEA-COMP:11605"/>
        <dbReference type="ChEBI" id="CHEBI:15378"/>
        <dbReference type="ChEBI" id="CHEBI:30013"/>
        <dbReference type="ChEBI" id="CHEBI:30616"/>
        <dbReference type="ChEBI" id="CHEBI:61977"/>
        <dbReference type="ChEBI" id="CHEBI:456216"/>
        <dbReference type="EC" id="2.7.11.1"/>
    </reaction>
</comment>
<dbReference type="InterPro" id="IPR003609">
    <property type="entry name" value="Pan_app"/>
</dbReference>
<feature type="domain" description="Apple" evidence="8">
    <location>
        <begin position="556"/>
        <end position="647"/>
    </location>
</feature>